<comment type="similarity">
    <text evidence="1">Belongs to the DprA/Smf family.</text>
</comment>
<dbReference type="SUPFAM" id="SSF102405">
    <property type="entry name" value="MCP/YpsA-like"/>
    <property type="match status" value="1"/>
</dbReference>
<dbReference type="Pfam" id="PF02481">
    <property type="entry name" value="DNA_processg_A"/>
    <property type="match status" value="1"/>
</dbReference>
<evidence type="ECO:0000256" key="1">
    <source>
        <dbReference type="ARBA" id="ARBA00006525"/>
    </source>
</evidence>
<evidence type="ECO:0000259" key="2">
    <source>
        <dbReference type="Pfam" id="PF02481"/>
    </source>
</evidence>
<feature type="domain" description="Smf/DprA SLOG" evidence="2">
    <location>
        <begin position="21"/>
        <end position="214"/>
    </location>
</feature>
<dbReference type="InterPro" id="IPR003488">
    <property type="entry name" value="DprA"/>
</dbReference>
<dbReference type="InterPro" id="IPR057666">
    <property type="entry name" value="DrpA_SLOG"/>
</dbReference>
<reference evidence="3 4" key="1">
    <citation type="submission" date="2024-02" db="EMBL/GenBank/DDBJ databases">
        <title>Haloferula sargassicola NBRC 104335.</title>
        <authorList>
            <person name="Ichikawa N."/>
            <person name="Katano-Makiyama Y."/>
            <person name="Hidaka K."/>
        </authorList>
    </citation>
    <scope>NUCLEOTIDE SEQUENCE [LARGE SCALE GENOMIC DNA]</scope>
    <source>
        <strain evidence="3 4">NBRC 104335</strain>
    </source>
</reference>
<accession>A0ABP9UVD1</accession>
<dbReference type="Proteomes" id="UP001476282">
    <property type="component" value="Unassembled WGS sequence"/>
</dbReference>
<keyword evidence="4" id="KW-1185">Reference proteome</keyword>
<evidence type="ECO:0000313" key="3">
    <source>
        <dbReference type="EMBL" id="GAA5484004.1"/>
    </source>
</evidence>
<dbReference type="PANTHER" id="PTHR43022:SF1">
    <property type="entry name" value="PROTEIN SMF"/>
    <property type="match status" value="1"/>
</dbReference>
<dbReference type="RefSeq" id="WP_353568104.1">
    <property type="nucleotide sequence ID" value="NZ_BAABRI010000019.1"/>
</dbReference>
<dbReference type="EMBL" id="BAABRI010000019">
    <property type="protein sequence ID" value="GAA5484004.1"/>
    <property type="molecule type" value="Genomic_DNA"/>
</dbReference>
<dbReference type="Gene3D" id="3.40.50.450">
    <property type="match status" value="1"/>
</dbReference>
<proteinExistence type="inferred from homology"/>
<comment type="caution">
    <text evidence="3">The sequence shown here is derived from an EMBL/GenBank/DDBJ whole genome shotgun (WGS) entry which is preliminary data.</text>
</comment>
<name>A0ABP9UVD1_9BACT</name>
<gene>
    <name evidence="3" type="primary">dprA</name>
    <name evidence="3" type="ORF">Hsar01_03242</name>
</gene>
<organism evidence="3 4">
    <name type="scientific">Haloferula sargassicola</name>
    <dbReference type="NCBI Taxonomy" id="490096"/>
    <lineage>
        <taxon>Bacteria</taxon>
        <taxon>Pseudomonadati</taxon>
        <taxon>Verrucomicrobiota</taxon>
        <taxon>Verrucomicrobiia</taxon>
        <taxon>Verrucomicrobiales</taxon>
        <taxon>Verrucomicrobiaceae</taxon>
        <taxon>Haloferula</taxon>
    </lineage>
</organism>
<evidence type="ECO:0000313" key="4">
    <source>
        <dbReference type="Proteomes" id="UP001476282"/>
    </source>
</evidence>
<sequence length="229" mass="24931">MNIVEVTPEEGLGPLNELERKAAAKVFYCRGDVGLLKEPAKVSIVGSRDATREGLRRAHQLAKMLVENSVTVLSGLAKGIDRAAHLAAIKEGGKTIAVLGNPLNKYYPAENRDLQEEIATKHLLVSQFALGAAGGRKNYPIRNRTMALISDATVIVEAKDKSGTLHQGWEALRLGRPLFLMESIVNNSDVAWPAEMLDYGAKVLSRENFDELISFLPTANREVLASVSL</sequence>
<protein>
    <submittedName>
        <fullName evidence="3">DNA processing protein DprA</fullName>
    </submittedName>
</protein>
<dbReference type="PANTHER" id="PTHR43022">
    <property type="entry name" value="PROTEIN SMF"/>
    <property type="match status" value="1"/>
</dbReference>